<dbReference type="PANTHER" id="PTHR31902">
    <property type="entry name" value="ACTIN PATCHES DISTAL PROTEIN 1"/>
    <property type="match status" value="1"/>
</dbReference>
<dbReference type="RefSeq" id="WP_095277758.1">
    <property type="nucleotide sequence ID" value="NZ_CP047655.1"/>
</dbReference>
<evidence type="ECO:0000256" key="1">
    <source>
        <dbReference type="SAM" id="MobiDB-lite"/>
    </source>
</evidence>
<gene>
    <name evidence="2" type="ORF">CIG21_07780</name>
</gene>
<organism evidence="2 3">
    <name type="scientific">Corynebacterium hadale</name>
    <dbReference type="NCBI Taxonomy" id="2026255"/>
    <lineage>
        <taxon>Bacteria</taxon>
        <taxon>Bacillati</taxon>
        <taxon>Actinomycetota</taxon>
        <taxon>Actinomycetes</taxon>
        <taxon>Mycobacteriales</taxon>
        <taxon>Corynebacteriaceae</taxon>
        <taxon>Corynebacterium</taxon>
    </lineage>
</organism>
<dbReference type="InterPro" id="IPR009737">
    <property type="entry name" value="Aim32/Apd1-like"/>
</dbReference>
<dbReference type="CDD" id="cd03062">
    <property type="entry name" value="TRX_Fd_Sucrase"/>
    <property type="match status" value="1"/>
</dbReference>
<accession>A0A269PCF2</accession>
<dbReference type="InterPro" id="IPR036249">
    <property type="entry name" value="Thioredoxin-like_sf"/>
</dbReference>
<feature type="region of interest" description="Disordered" evidence="1">
    <location>
        <begin position="293"/>
        <end position="312"/>
    </location>
</feature>
<name>A0A269PCF2_9CORY</name>
<dbReference type="EMBL" id="NQMQ01000014">
    <property type="protein sequence ID" value="PAJ69466.1"/>
    <property type="molecule type" value="Genomic_DNA"/>
</dbReference>
<dbReference type="Pfam" id="PF06999">
    <property type="entry name" value="Suc_Fer-like"/>
    <property type="match status" value="1"/>
</dbReference>
<dbReference type="InterPro" id="IPR010350">
    <property type="entry name" value="Aim32/Apd1-like_bac"/>
</dbReference>
<protein>
    <submittedName>
        <fullName evidence="2">Sucrase ferredoxin</fullName>
    </submittedName>
</protein>
<sequence length="312" mass="33676">MSEETLTSTPAASCSDVQVESLPGTAKPGSTYVLFEWPHAWTHDVLDGGTLGEELTEKLKAHLAEYDASLLLIRHPTREGRQIDDHHVYLVFAEDEATEVMHVDGPEALLELDLSGPGKNAAAGATARTKPLLLVCTHAKRDRCCAVKGRSMINKLVQKYPFGHGNDVVWETSHIKGHRFAPTMLLMPWAYSFGRMTFEATDAMLEAALRGEYFVPGNRGRGTLSAPAQAAEVAVAAELARAGEQVRYGELEVTDVAVTGDGGYVRVDKHGASYTVELARKEISGVVPSCGKPAKDGESWVPTAVTARPPRA</sequence>
<dbReference type="Proteomes" id="UP000215771">
    <property type="component" value="Unassembled WGS sequence"/>
</dbReference>
<proteinExistence type="predicted"/>
<dbReference type="PIRSF" id="PIRSF035042">
    <property type="entry name" value="UCP035042_thirdx"/>
    <property type="match status" value="1"/>
</dbReference>
<evidence type="ECO:0000313" key="3">
    <source>
        <dbReference type="Proteomes" id="UP000215771"/>
    </source>
</evidence>
<comment type="caution">
    <text evidence="2">The sequence shown here is derived from an EMBL/GenBank/DDBJ whole genome shotgun (WGS) entry which is preliminary data.</text>
</comment>
<dbReference type="AlphaFoldDB" id="A0A269PCF2"/>
<dbReference type="PANTHER" id="PTHR31902:SF22">
    <property type="entry name" value="SLL1203 PROTEIN"/>
    <property type="match status" value="1"/>
</dbReference>
<reference evidence="2 3" key="1">
    <citation type="submission" date="2017-08" db="EMBL/GenBank/DDBJ databases">
        <authorList>
            <person name="de Groot N.N."/>
        </authorList>
    </citation>
    <scope>NUCLEOTIDE SEQUENCE [LARGE SCALE GENOMIC DNA]</scope>
    <source>
        <strain evidence="2 3">NBT06-6</strain>
    </source>
</reference>
<evidence type="ECO:0000313" key="2">
    <source>
        <dbReference type="EMBL" id="PAJ69466.1"/>
    </source>
</evidence>
<dbReference type="SUPFAM" id="SSF52833">
    <property type="entry name" value="Thioredoxin-like"/>
    <property type="match status" value="1"/>
</dbReference>